<evidence type="ECO:0000313" key="2">
    <source>
        <dbReference type="EMBL" id="KAF2443971.1"/>
    </source>
</evidence>
<accession>A0A9P4PH02</accession>
<evidence type="ECO:0000256" key="1">
    <source>
        <dbReference type="SAM" id="Phobius"/>
    </source>
</evidence>
<keyword evidence="1" id="KW-1133">Transmembrane helix</keyword>
<dbReference type="AlphaFoldDB" id="A0A9P4PH02"/>
<proteinExistence type="predicted"/>
<sequence length="88" mass="9198">MPCLSNLPLLAGRALSCAAASRCFTARFTAAMPFGGCTAYVLLAGVSGLILDTLNMKAIRRNCFLGAEGATCTWCDCLVMAGREITDS</sequence>
<dbReference type="EMBL" id="MU001501">
    <property type="protein sequence ID" value="KAF2443971.1"/>
    <property type="molecule type" value="Genomic_DNA"/>
</dbReference>
<dbReference type="Proteomes" id="UP000799764">
    <property type="component" value="Unassembled WGS sequence"/>
</dbReference>
<feature type="transmembrane region" description="Helical" evidence="1">
    <location>
        <begin position="30"/>
        <end position="51"/>
    </location>
</feature>
<keyword evidence="1" id="KW-0472">Membrane</keyword>
<keyword evidence="1" id="KW-0812">Transmembrane</keyword>
<reference evidence="2" key="1">
    <citation type="journal article" date="2020" name="Stud. Mycol.">
        <title>101 Dothideomycetes genomes: a test case for predicting lifestyles and emergence of pathogens.</title>
        <authorList>
            <person name="Haridas S."/>
            <person name="Albert R."/>
            <person name="Binder M."/>
            <person name="Bloem J."/>
            <person name="Labutti K."/>
            <person name="Salamov A."/>
            <person name="Andreopoulos B."/>
            <person name="Baker S."/>
            <person name="Barry K."/>
            <person name="Bills G."/>
            <person name="Bluhm B."/>
            <person name="Cannon C."/>
            <person name="Castanera R."/>
            <person name="Culley D."/>
            <person name="Daum C."/>
            <person name="Ezra D."/>
            <person name="Gonzalez J."/>
            <person name="Henrissat B."/>
            <person name="Kuo A."/>
            <person name="Liang C."/>
            <person name="Lipzen A."/>
            <person name="Lutzoni F."/>
            <person name="Magnuson J."/>
            <person name="Mondo S."/>
            <person name="Nolan M."/>
            <person name="Ohm R."/>
            <person name="Pangilinan J."/>
            <person name="Park H.-J."/>
            <person name="Ramirez L."/>
            <person name="Alfaro M."/>
            <person name="Sun H."/>
            <person name="Tritt A."/>
            <person name="Yoshinaga Y."/>
            <person name="Zwiers L.-H."/>
            <person name="Turgeon B."/>
            <person name="Goodwin S."/>
            <person name="Spatafora J."/>
            <person name="Crous P."/>
            <person name="Grigoriev I."/>
        </authorList>
    </citation>
    <scope>NUCLEOTIDE SEQUENCE</scope>
    <source>
        <strain evidence="2">CBS 690.94</strain>
    </source>
</reference>
<keyword evidence="3" id="KW-1185">Reference proteome</keyword>
<gene>
    <name evidence="2" type="ORF">P171DRAFT_22789</name>
</gene>
<comment type="caution">
    <text evidence="2">The sequence shown here is derived from an EMBL/GenBank/DDBJ whole genome shotgun (WGS) entry which is preliminary data.</text>
</comment>
<organism evidence="2 3">
    <name type="scientific">Karstenula rhodostoma CBS 690.94</name>
    <dbReference type="NCBI Taxonomy" id="1392251"/>
    <lineage>
        <taxon>Eukaryota</taxon>
        <taxon>Fungi</taxon>
        <taxon>Dikarya</taxon>
        <taxon>Ascomycota</taxon>
        <taxon>Pezizomycotina</taxon>
        <taxon>Dothideomycetes</taxon>
        <taxon>Pleosporomycetidae</taxon>
        <taxon>Pleosporales</taxon>
        <taxon>Massarineae</taxon>
        <taxon>Didymosphaeriaceae</taxon>
        <taxon>Karstenula</taxon>
    </lineage>
</organism>
<name>A0A9P4PH02_9PLEO</name>
<evidence type="ECO:0000313" key="3">
    <source>
        <dbReference type="Proteomes" id="UP000799764"/>
    </source>
</evidence>
<protein>
    <submittedName>
        <fullName evidence="2">Uncharacterized protein</fullName>
    </submittedName>
</protein>